<name>A0AAD7C1K7_9AGAR</name>
<dbReference type="Proteomes" id="UP001221142">
    <property type="component" value="Unassembled WGS sequence"/>
</dbReference>
<accession>A0AAD7C1K7</accession>
<proteinExistence type="predicted"/>
<organism evidence="1 2">
    <name type="scientific">Roridomyces roridus</name>
    <dbReference type="NCBI Taxonomy" id="1738132"/>
    <lineage>
        <taxon>Eukaryota</taxon>
        <taxon>Fungi</taxon>
        <taxon>Dikarya</taxon>
        <taxon>Basidiomycota</taxon>
        <taxon>Agaricomycotina</taxon>
        <taxon>Agaricomycetes</taxon>
        <taxon>Agaricomycetidae</taxon>
        <taxon>Agaricales</taxon>
        <taxon>Marasmiineae</taxon>
        <taxon>Mycenaceae</taxon>
        <taxon>Roridomyces</taxon>
    </lineage>
</organism>
<sequence>MQLRRPICFAHSQRMYTPLHGISRHLQLNSTSGNLDGSNRTKFSAPRIPCPQDQFSHDIRIQYIYHICIHRADPDVSMDEFRTNMMTLADEWRKLPQAQKLAHSFDFVFMNNMMDAYVKAAGLPDPRPILIGKLECELHKLPEIVKFLQHREYRTDRDVSLFTANADIKFEKQSSLAPANRAHCLAISRRLDLLLDRFLERPAVQKNLLKLTLLCQDSSMNESLHEVGAFRFTRHIHSSFTENTRYNQQDLMEVSRYRLSLRNTNLTSLLDDECCRGVSPGTHC</sequence>
<comment type="caution">
    <text evidence="1">The sequence shown here is derived from an EMBL/GenBank/DDBJ whole genome shotgun (WGS) entry which is preliminary data.</text>
</comment>
<gene>
    <name evidence="1" type="ORF">FB45DRAFT_907085</name>
</gene>
<keyword evidence="2" id="KW-1185">Reference proteome</keyword>
<dbReference type="EMBL" id="JARKIF010000006">
    <property type="protein sequence ID" value="KAJ7636680.1"/>
    <property type="molecule type" value="Genomic_DNA"/>
</dbReference>
<evidence type="ECO:0000313" key="2">
    <source>
        <dbReference type="Proteomes" id="UP001221142"/>
    </source>
</evidence>
<protein>
    <submittedName>
        <fullName evidence="1">Uncharacterized protein</fullName>
    </submittedName>
</protein>
<evidence type="ECO:0000313" key="1">
    <source>
        <dbReference type="EMBL" id="KAJ7636680.1"/>
    </source>
</evidence>
<dbReference type="AlphaFoldDB" id="A0AAD7C1K7"/>
<reference evidence="1" key="1">
    <citation type="submission" date="2023-03" db="EMBL/GenBank/DDBJ databases">
        <title>Massive genome expansion in bonnet fungi (Mycena s.s.) driven by repeated elements and novel gene families across ecological guilds.</title>
        <authorList>
            <consortium name="Lawrence Berkeley National Laboratory"/>
            <person name="Harder C.B."/>
            <person name="Miyauchi S."/>
            <person name="Viragh M."/>
            <person name="Kuo A."/>
            <person name="Thoen E."/>
            <person name="Andreopoulos B."/>
            <person name="Lu D."/>
            <person name="Skrede I."/>
            <person name="Drula E."/>
            <person name="Henrissat B."/>
            <person name="Morin E."/>
            <person name="Kohler A."/>
            <person name="Barry K."/>
            <person name="LaButti K."/>
            <person name="Morin E."/>
            <person name="Salamov A."/>
            <person name="Lipzen A."/>
            <person name="Mereny Z."/>
            <person name="Hegedus B."/>
            <person name="Baldrian P."/>
            <person name="Stursova M."/>
            <person name="Weitz H."/>
            <person name="Taylor A."/>
            <person name="Grigoriev I.V."/>
            <person name="Nagy L.G."/>
            <person name="Martin F."/>
            <person name="Kauserud H."/>
        </authorList>
    </citation>
    <scope>NUCLEOTIDE SEQUENCE</scope>
    <source>
        <strain evidence="1">9284</strain>
    </source>
</reference>